<sequence length="1300" mass="150696">MASWTLEEVLEWLETNGFERYTQTFINEDIDGAALLGLCEDDIVKLLATVDENGRRRNATLRTRRKFLAKLEECKSLANEKQSQQRFQNNGMVNGILHTTMSNKEHSSFPQSTGKTTDDSKSYSKLLIVDSASTTMKFFRSELICEYLTNYLSTTFDVKCDIPIITLPVPTNDLSVRLFGMQQNVLTAYSNLRSLFTTICTRVFNEENTNPKVIRWSKNIYCDSAVVVLQKIFLGKRILTVWEKTSLLSGYYIVYYLSGSQEASVIENSIEHALNHEISFVKDIIVSNVRGKYQSELNEFVNSRKNEQRTSQPMTIISYQSPFQTDMKISLFGMKETVHVVKKQLKLLVHKHQTKTTVLNLDSQQREYLLNNCGSSLKQIELNYEEDNVKIQIREDSFISPQYLVKIIKQLIQSMIFQTVNLTFKSLENVFHLTDQDRLQLHGLARNHNCEIDNILVDTQEELISLPKGKISMRSEKSSQSCSTLFVPRAISIANKTLEIQRPDRFKADVIILSTAEDCVQNKIEPKGQHGYFQTNTGQKLLYLSWSPPQIKHYNNQSEILLKESIGTFISLSLRRLDQYYADSVRVIAYSTNKWENIPQRKQFVQVFIDEMKSQLANVEFKNRYWRIVFSLGENQRILLKTFADVMSNSQTQDESDEQFSCPISTNIISLKTSSDNNISKCQKAISDYIEKNVFVAVKINKPFDENVWNQDIINDYYNYCLQESILPSFSQTGSSSCLELSGPIREVYLAKEKYELMSRIAYLKVIPTNLAASKMIRKPFEEKSRQNNIFLSFCSADGILPDILNSRLIDEDYAVLVDASDHTSSSFAAKMESADVVVICFTVNYYKNTHCRNVLRTAKESLNKTIVPVVLIPKSSNQENNWMRWIETEELYYEVFTDEIRFKLNEDFDLNYEKLLVELLRYTKPGAFGQTYPQLSNVSIEESSHDENVNHRQDTRVQLTTAEMQEKQRNYEKYIEEIIRNQRISDDTIENLIYILKIILKKPISRSNSEDLKEEEESTIASEDEKASDLSSSNSTIEDIQIDQSTHLQSFLSLIKRWITKASNEPVILGNIPPFTLTGDYNDAEFPIPLRDKRPWWELEDLGKNFPHSRSKELKWPPEPIIVGSWFSSDEAHEYFESITDVEIQFPRPKEKKLEGSGTDEHPHKNDTVKAISPRKYMKFDTSIKDHVSVWNTAPRDIDFLKEYERRTKGSTTNLPEDIEERWNHYWPEYHKSIQKLVRGKVEAQSLQGAALRKREILNDPGHRVWRDGTRNRGCPQFVKQMIRNAKKWEKFLKAQKDQ</sequence>
<dbReference type="Pfam" id="PF07647">
    <property type="entry name" value="SAM_2"/>
    <property type="match status" value="1"/>
</dbReference>
<feature type="region of interest" description="Disordered" evidence="1">
    <location>
        <begin position="1009"/>
        <end position="1034"/>
    </location>
</feature>
<dbReference type="InterPro" id="IPR001660">
    <property type="entry name" value="SAM"/>
</dbReference>
<protein>
    <recommendedName>
        <fullName evidence="2">SAM domain-containing protein</fullName>
    </recommendedName>
</protein>
<accession>A0A813VNT0</accession>
<dbReference type="InterPro" id="IPR013761">
    <property type="entry name" value="SAM/pointed_sf"/>
</dbReference>
<dbReference type="Proteomes" id="UP000663852">
    <property type="component" value="Unassembled WGS sequence"/>
</dbReference>
<evidence type="ECO:0000313" key="5">
    <source>
        <dbReference type="Proteomes" id="UP000663828"/>
    </source>
</evidence>
<name>A0A813VNT0_ADIRI</name>
<dbReference type="GO" id="GO:0007165">
    <property type="term" value="P:signal transduction"/>
    <property type="evidence" value="ECO:0007669"/>
    <property type="project" value="InterPro"/>
</dbReference>
<dbReference type="PROSITE" id="PS50105">
    <property type="entry name" value="SAM_DOMAIN"/>
    <property type="match status" value="1"/>
</dbReference>
<gene>
    <name evidence="4" type="ORF">EDS130_LOCUS28501</name>
    <name evidence="3" type="ORF">XAT740_LOCUS4927</name>
</gene>
<dbReference type="SUPFAM" id="SSF47769">
    <property type="entry name" value="SAM/Pointed domain"/>
    <property type="match status" value="1"/>
</dbReference>
<dbReference type="OrthoDB" id="445896at2759"/>
<evidence type="ECO:0000313" key="3">
    <source>
        <dbReference type="EMBL" id="CAF0840206.1"/>
    </source>
</evidence>
<dbReference type="InterPro" id="IPR000157">
    <property type="entry name" value="TIR_dom"/>
</dbReference>
<proteinExistence type="predicted"/>
<evidence type="ECO:0000259" key="2">
    <source>
        <dbReference type="PROSITE" id="PS50105"/>
    </source>
</evidence>
<dbReference type="SUPFAM" id="SSF52200">
    <property type="entry name" value="Toll/Interleukin receptor TIR domain"/>
    <property type="match status" value="1"/>
</dbReference>
<dbReference type="EMBL" id="CAJNOJ010000186">
    <property type="protein sequence ID" value="CAF1260761.1"/>
    <property type="molecule type" value="Genomic_DNA"/>
</dbReference>
<organism evidence="3 5">
    <name type="scientific">Adineta ricciae</name>
    <name type="common">Rotifer</name>
    <dbReference type="NCBI Taxonomy" id="249248"/>
    <lineage>
        <taxon>Eukaryota</taxon>
        <taxon>Metazoa</taxon>
        <taxon>Spiralia</taxon>
        <taxon>Gnathifera</taxon>
        <taxon>Rotifera</taxon>
        <taxon>Eurotatoria</taxon>
        <taxon>Bdelloidea</taxon>
        <taxon>Adinetida</taxon>
        <taxon>Adinetidae</taxon>
        <taxon>Adineta</taxon>
    </lineage>
</organism>
<dbReference type="InterPro" id="IPR035897">
    <property type="entry name" value="Toll_tir_struct_dom_sf"/>
</dbReference>
<comment type="caution">
    <text evidence="3">The sequence shown here is derived from an EMBL/GenBank/DDBJ whole genome shotgun (WGS) entry which is preliminary data.</text>
</comment>
<dbReference type="SMART" id="SM00454">
    <property type="entry name" value="SAM"/>
    <property type="match status" value="1"/>
</dbReference>
<dbReference type="Proteomes" id="UP000663828">
    <property type="component" value="Unassembled WGS sequence"/>
</dbReference>
<evidence type="ECO:0000256" key="1">
    <source>
        <dbReference type="SAM" id="MobiDB-lite"/>
    </source>
</evidence>
<dbReference type="Gene3D" id="3.40.50.10140">
    <property type="entry name" value="Toll/interleukin-1 receptor homology (TIR) domain"/>
    <property type="match status" value="1"/>
</dbReference>
<evidence type="ECO:0000313" key="4">
    <source>
        <dbReference type="EMBL" id="CAF1260761.1"/>
    </source>
</evidence>
<reference evidence="3" key="1">
    <citation type="submission" date="2021-02" db="EMBL/GenBank/DDBJ databases">
        <authorList>
            <person name="Nowell W R."/>
        </authorList>
    </citation>
    <scope>NUCLEOTIDE SEQUENCE</scope>
</reference>
<dbReference type="EMBL" id="CAJNOR010000208">
    <property type="protein sequence ID" value="CAF0840206.1"/>
    <property type="molecule type" value="Genomic_DNA"/>
</dbReference>
<keyword evidence="5" id="KW-1185">Reference proteome</keyword>
<dbReference type="Gene3D" id="1.10.150.50">
    <property type="entry name" value="Transcription Factor, Ets-1"/>
    <property type="match status" value="1"/>
</dbReference>
<feature type="domain" description="SAM" evidence="2">
    <location>
        <begin position="4"/>
        <end position="77"/>
    </location>
</feature>
<dbReference type="Pfam" id="PF13676">
    <property type="entry name" value="TIR_2"/>
    <property type="match status" value="1"/>
</dbReference>